<feature type="transmembrane region" description="Helical" evidence="1">
    <location>
        <begin position="6"/>
        <end position="24"/>
    </location>
</feature>
<organism evidence="2 3">
    <name type="scientific">Corynebacterium stationis</name>
    <dbReference type="NCBI Taxonomy" id="1705"/>
    <lineage>
        <taxon>Bacteria</taxon>
        <taxon>Bacillati</taxon>
        <taxon>Actinomycetota</taxon>
        <taxon>Actinomycetes</taxon>
        <taxon>Mycobacteriales</taxon>
        <taxon>Corynebacteriaceae</taxon>
        <taxon>Corynebacterium</taxon>
    </lineage>
</organism>
<sequence length="490" mass="50290">MGTTYLISVAIAAIITLLVLVTVLKWPAYIALLAVAVVTALVSGVSPSEVIPLIIDGMGSTLGSVALLVGLGAMLGGILEKSGSAAVIAEAFRKRLGIKRSGIALLLAASLIAIPIFYDVAFIILVPIIYSFARAAGHKNPLIIGLPIAPFMVYLHNTLPPHPGITAATGSLEGDVGILLLLGLAISVPVGFIAFYTAKVLNFKQYLMTADVEDHFQDIPSAPPSNQNESNGGAEGVVTNHYGHHGSAVDTVVEEKGVQTADPTPTTPALGEILVCILLPLVLIAIGTVSSLILPEDHQVLEVTEFIGAPAFALLVAAILGFYLLGIRHKRPGATVSEIMDDALGPAAVVVFVTGAGGVFAGVLTATGIGEAIADTLLGTGMHILPLAFLLAAAFKVSQGSGTVAAQSVGGILATTVISGDFTTLQIALLLVAIGCGANSLTHVNDSAFWITTRYLGLSVADGLKTWSVMGLVLALAGFFITCGLWILVS</sequence>
<evidence type="ECO:0000313" key="3">
    <source>
        <dbReference type="Proteomes" id="UP000544551"/>
    </source>
</evidence>
<dbReference type="AlphaFoldDB" id="A0AB36CKA2"/>
<dbReference type="PANTHER" id="PTHR30354:SF25">
    <property type="entry name" value="INNER MEMBRANE PERMEASE YGBN"/>
    <property type="match status" value="1"/>
</dbReference>
<feature type="transmembrane region" description="Helical" evidence="1">
    <location>
        <begin position="103"/>
        <end position="130"/>
    </location>
</feature>
<feature type="transmembrane region" description="Helical" evidence="1">
    <location>
        <begin position="273"/>
        <end position="294"/>
    </location>
</feature>
<proteinExistence type="predicted"/>
<feature type="transmembrane region" description="Helical" evidence="1">
    <location>
        <begin position="31"/>
        <end position="55"/>
    </location>
</feature>
<keyword evidence="1" id="KW-0812">Transmembrane</keyword>
<dbReference type="Pfam" id="PF02447">
    <property type="entry name" value="GntP_permease"/>
    <property type="match status" value="2"/>
</dbReference>
<gene>
    <name evidence="2" type="ORF">HF853_04400</name>
</gene>
<feature type="transmembrane region" description="Helical" evidence="1">
    <location>
        <begin position="376"/>
        <end position="397"/>
    </location>
</feature>
<feature type="transmembrane region" description="Helical" evidence="1">
    <location>
        <begin position="176"/>
        <end position="198"/>
    </location>
</feature>
<dbReference type="RefSeq" id="WP_168969288.1">
    <property type="nucleotide sequence ID" value="NZ_JABAFZ010000003.1"/>
</dbReference>
<name>A0AB36CKA2_9CORY</name>
<reference evidence="2 3" key="1">
    <citation type="submission" date="2020-04" db="EMBL/GenBank/DDBJ databases">
        <authorList>
            <person name="Hitch T.C.A."/>
            <person name="Wylensek D."/>
            <person name="Clavel T."/>
        </authorList>
    </citation>
    <scope>NUCLEOTIDE SEQUENCE [LARGE SCALE GENOMIC DNA]</scope>
    <source>
        <strain evidence="2 3">BL-383-APC-3D</strain>
    </source>
</reference>
<feature type="transmembrane region" description="Helical" evidence="1">
    <location>
        <begin position="409"/>
        <end position="434"/>
    </location>
</feature>
<dbReference type="Proteomes" id="UP000544551">
    <property type="component" value="Unassembled WGS sequence"/>
</dbReference>
<comment type="caution">
    <text evidence="2">The sequence shown here is derived from an EMBL/GenBank/DDBJ whole genome shotgun (WGS) entry which is preliminary data.</text>
</comment>
<feature type="transmembrane region" description="Helical" evidence="1">
    <location>
        <begin position="61"/>
        <end position="79"/>
    </location>
</feature>
<evidence type="ECO:0000256" key="1">
    <source>
        <dbReference type="SAM" id="Phobius"/>
    </source>
</evidence>
<keyword evidence="1" id="KW-1133">Transmembrane helix</keyword>
<evidence type="ECO:0000313" key="2">
    <source>
        <dbReference type="EMBL" id="NME88926.1"/>
    </source>
</evidence>
<dbReference type="PANTHER" id="PTHR30354">
    <property type="entry name" value="GNT FAMILY GLUCONATE TRANSPORTER"/>
    <property type="match status" value="1"/>
</dbReference>
<dbReference type="PIRSF" id="PIRSF002746">
    <property type="entry name" value="Gluconate_transporter"/>
    <property type="match status" value="1"/>
</dbReference>
<dbReference type="GO" id="GO:0005886">
    <property type="term" value="C:plasma membrane"/>
    <property type="evidence" value="ECO:0007669"/>
    <property type="project" value="TreeGrafter"/>
</dbReference>
<dbReference type="GO" id="GO:0015128">
    <property type="term" value="F:gluconate transmembrane transporter activity"/>
    <property type="evidence" value="ECO:0007669"/>
    <property type="project" value="InterPro"/>
</dbReference>
<dbReference type="InterPro" id="IPR003474">
    <property type="entry name" value="Glcn_transporter"/>
</dbReference>
<protein>
    <submittedName>
        <fullName evidence="2">Transporter</fullName>
    </submittedName>
</protein>
<feature type="transmembrane region" description="Helical" evidence="1">
    <location>
        <begin position="306"/>
        <end position="326"/>
    </location>
</feature>
<accession>A0AB36CKA2</accession>
<feature type="transmembrane region" description="Helical" evidence="1">
    <location>
        <begin position="347"/>
        <end position="370"/>
    </location>
</feature>
<feature type="transmembrane region" description="Helical" evidence="1">
    <location>
        <begin position="467"/>
        <end position="489"/>
    </location>
</feature>
<dbReference type="EMBL" id="JABAFZ010000003">
    <property type="protein sequence ID" value="NME88926.1"/>
    <property type="molecule type" value="Genomic_DNA"/>
</dbReference>
<keyword evidence="1" id="KW-0472">Membrane</keyword>